<dbReference type="STRING" id="67003.A0A1X0NVE8"/>
<gene>
    <name evidence="3" type="ORF">TM35_000161010</name>
</gene>
<evidence type="ECO:0000256" key="2">
    <source>
        <dbReference type="SAM" id="SignalP"/>
    </source>
</evidence>
<protein>
    <recommendedName>
        <fullName evidence="5">Transmembrane protein</fullName>
    </recommendedName>
</protein>
<dbReference type="Proteomes" id="UP000192257">
    <property type="component" value="Unassembled WGS sequence"/>
</dbReference>
<keyword evidence="1" id="KW-0472">Membrane</keyword>
<feature type="chain" id="PRO_5013298326" description="Transmembrane protein" evidence="2">
    <location>
        <begin position="31"/>
        <end position="367"/>
    </location>
</feature>
<reference evidence="3 4" key="1">
    <citation type="submission" date="2017-03" db="EMBL/GenBank/DDBJ databases">
        <title>An alternative strategy for trypanosome survival in the mammalian bloodstream revealed through genome and transcriptome analysis of the ubiquitous bovine parasite Trypanosoma (Megatrypanum) theileri.</title>
        <authorList>
            <person name="Kelly S."/>
            <person name="Ivens A."/>
            <person name="Mott A."/>
            <person name="O'Neill E."/>
            <person name="Emms D."/>
            <person name="Macleod O."/>
            <person name="Voorheis P."/>
            <person name="Matthews J."/>
            <person name="Matthews K."/>
            <person name="Carrington M."/>
        </authorList>
    </citation>
    <scope>NUCLEOTIDE SEQUENCE [LARGE SCALE GENOMIC DNA]</scope>
    <source>
        <strain evidence="3">Edinburgh</strain>
    </source>
</reference>
<dbReference type="AlphaFoldDB" id="A0A1X0NVE8"/>
<dbReference type="PANTHER" id="PTHR35613">
    <property type="entry name" value="C-TYPE LECTIN DOMAIN-CONTAINING PROTEIN"/>
    <property type="match status" value="1"/>
</dbReference>
<dbReference type="PANTHER" id="PTHR35613:SF2">
    <property type="entry name" value="C-TYPE LECTIN DOMAIN-CONTAINING PROTEIN"/>
    <property type="match status" value="1"/>
</dbReference>
<dbReference type="EMBL" id="NBCO01000016">
    <property type="protein sequence ID" value="ORC88463.1"/>
    <property type="molecule type" value="Genomic_DNA"/>
</dbReference>
<evidence type="ECO:0008006" key="5">
    <source>
        <dbReference type="Google" id="ProtNLM"/>
    </source>
</evidence>
<evidence type="ECO:0000313" key="3">
    <source>
        <dbReference type="EMBL" id="ORC88463.1"/>
    </source>
</evidence>
<sequence>MTDGVHVRTAAAVRTAVLWVSLCMLLQHLGHHPQFTAEAEGSVQVNIVRYFTLPNSKFTSFPGGEVSSVTSAKLCSANGGSLVSGQSAAAQDAITTELRKAFEGSQVASHTFMGGDASYNVIWEIDPTKKCKVGVKGVASLNCIYQWNIGEFAPGSYDGHGVPFYRGSYYSVAGAGPMNGYTPFWENNYPGRGQPYLISRFVVHVGSRALWYDGDSWAKFNPDTPPNSFASVCEVQDGLVGNSSFPPTESKTTWIQKHWYVPLIIAVVVLAAIIALIVLCCCLGGRDEEKYLHPMVIRDISNEPLRAREIIDYDGNVDDMGFHDRGMSMVPSHPMPMEDIESANVSVYSAAENNIYGDGDVFLNGNR</sequence>
<keyword evidence="4" id="KW-1185">Reference proteome</keyword>
<keyword evidence="1" id="KW-0812">Transmembrane</keyword>
<accession>A0A1X0NVE8</accession>
<evidence type="ECO:0000256" key="1">
    <source>
        <dbReference type="SAM" id="Phobius"/>
    </source>
</evidence>
<keyword evidence="2" id="KW-0732">Signal</keyword>
<dbReference type="RefSeq" id="XP_028882529.1">
    <property type="nucleotide sequence ID" value="XM_029025973.1"/>
</dbReference>
<feature type="signal peptide" evidence="2">
    <location>
        <begin position="1"/>
        <end position="30"/>
    </location>
</feature>
<dbReference type="VEuPathDB" id="TriTrypDB:TM35_000161010"/>
<organism evidence="3 4">
    <name type="scientific">Trypanosoma theileri</name>
    <dbReference type="NCBI Taxonomy" id="67003"/>
    <lineage>
        <taxon>Eukaryota</taxon>
        <taxon>Discoba</taxon>
        <taxon>Euglenozoa</taxon>
        <taxon>Kinetoplastea</taxon>
        <taxon>Metakinetoplastina</taxon>
        <taxon>Trypanosomatida</taxon>
        <taxon>Trypanosomatidae</taxon>
        <taxon>Trypanosoma</taxon>
    </lineage>
</organism>
<comment type="caution">
    <text evidence="3">The sequence shown here is derived from an EMBL/GenBank/DDBJ whole genome shotgun (WGS) entry which is preliminary data.</text>
</comment>
<name>A0A1X0NVE8_9TRYP</name>
<dbReference type="InterPro" id="IPR031797">
    <property type="entry name" value="DUF5075"/>
</dbReference>
<dbReference type="Pfam" id="PF16825">
    <property type="entry name" value="DUF5075"/>
    <property type="match status" value="1"/>
</dbReference>
<keyword evidence="1" id="KW-1133">Transmembrane helix</keyword>
<proteinExistence type="predicted"/>
<dbReference type="GeneID" id="39985753"/>
<feature type="transmembrane region" description="Helical" evidence="1">
    <location>
        <begin position="259"/>
        <end position="285"/>
    </location>
</feature>
<evidence type="ECO:0000313" key="4">
    <source>
        <dbReference type="Proteomes" id="UP000192257"/>
    </source>
</evidence>
<dbReference type="OrthoDB" id="252801at2759"/>